<dbReference type="RefSeq" id="WP_210057084.1">
    <property type="nucleotide sequence ID" value="NZ_BAAAMH010000010.1"/>
</dbReference>
<comment type="similarity">
    <text evidence="2">Belongs to the resistance-nodulation-cell division (RND) (TC 2.A.6) family. MmpL subfamily.</text>
</comment>
<evidence type="ECO:0000259" key="8">
    <source>
        <dbReference type="PROSITE" id="PS50156"/>
    </source>
</evidence>
<evidence type="ECO:0000256" key="7">
    <source>
        <dbReference type="SAM" id="Phobius"/>
    </source>
</evidence>
<evidence type="ECO:0000313" key="10">
    <source>
        <dbReference type="Proteomes" id="UP000758168"/>
    </source>
</evidence>
<feature type="transmembrane region" description="Helical" evidence="7">
    <location>
        <begin position="601"/>
        <end position="630"/>
    </location>
</feature>
<keyword evidence="4 7" id="KW-0812">Transmembrane</keyword>
<feature type="transmembrane region" description="Helical" evidence="7">
    <location>
        <begin position="188"/>
        <end position="211"/>
    </location>
</feature>
<dbReference type="PANTHER" id="PTHR33406:SF6">
    <property type="entry name" value="MEMBRANE PROTEIN YDGH-RELATED"/>
    <property type="match status" value="1"/>
</dbReference>
<dbReference type="PANTHER" id="PTHR33406">
    <property type="entry name" value="MEMBRANE PROTEIN MJ1562-RELATED"/>
    <property type="match status" value="1"/>
</dbReference>
<evidence type="ECO:0000313" key="9">
    <source>
        <dbReference type="EMBL" id="MBP2417964.1"/>
    </source>
</evidence>
<dbReference type="Proteomes" id="UP000758168">
    <property type="component" value="Unassembled WGS sequence"/>
</dbReference>
<accession>A0ABS4ZAF4</accession>
<feature type="domain" description="SSD" evidence="8">
    <location>
        <begin position="204"/>
        <end position="321"/>
    </location>
</feature>
<dbReference type="InterPro" id="IPR050545">
    <property type="entry name" value="Mycobact_MmpL"/>
</dbReference>
<gene>
    <name evidence="9" type="ORF">JOF54_002886</name>
</gene>
<feature type="transmembrane region" description="Helical" evidence="7">
    <location>
        <begin position="560"/>
        <end position="580"/>
    </location>
</feature>
<dbReference type="Pfam" id="PF03176">
    <property type="entry name" value="MMPL"/>
    <property type="match status" value="2"/>
</dbReference>
<name>A0ABS4ZAF4_9ACTN</name>
<feature type="transmembrane region" description="Helical" evidence="7">
    <location>
        <begin position="223"/>
        <end position="243"/>
    </location>
</feature>
<comment type="caution">
    <text evidence="9">The sequence shown here is derived from an EMBL/GenBank/DDBJ whole genome shotgun (WGS) entry which is preliminary data.</text>
</comment>
<feature type="transmembrane region" description="Helical" evidence="7">
    <location>
        <begin position="361"/>
        <end position="383"/>
    </location>
</feature>
<feature type="transmembrane region" description="Helical" evidence="7">
    <location>
        <begin position="296"/>
        <end position="321"/>
    </location>
</feature>
<feature type="transmembrane region" description="Helical" evidence="7">
    <location>
        <begin position="264"/>
        <end position="290"/>
    </location>
</feature>
<evidence type="ECO:0000256" key="5">
    <source>
        <dbReference type="ARBA" id="ARBA00022989"/>
    </source>
</evidence>
<organism evidence="9 10">
    <name type="scientific">Microlunatus capsulatus</name>
    <dbReference type="NCBI Taxonomy" id="99117"/>
    <lineage>
        <taxon>Bacteria</taxon>
        <taxon>Bacillati</taxon>
        <taxon>Actinomycetota</taxon>
        <taxon>Actinomycetes</taxon>
        <taxon>Propionibacteriales</taxon>
        <taxon>Propionibacteriaceae</taxon>
        <taxon>Microlunatus</taxon>
    </lineage>
</organism>
<dbReference type="PROSITE" id="PS50156">
    <property type="entry name" value="SSD"/>
    <property type="match status" value="2"/>
</dbReference>
<dbReference type="EMBL" id="JAGIOB010000001">
    <property type="protein sequence ID" value="MBP2417964.1"/>
    <property type="molecule type" value="Genomic_DNA"/>
</dbReference>
<dbReference type="Gene3D" id="1.20.1640.10">
    <property type="entry name" value="Multidrug efflux transporter AcrB transmembrane domain"/>
    <property type="match status" value="2"/>
</dbReference>
<feature type="transmembrane region" description="Helical" evidence="7">
    <location>
        <begin position="157"/>
        <end position="181"/>
    </location>
</feature>
<protein>
    <submittedName>
        <fullName evidence="9">RND superfamily putative drug exporter</fullName>
    </submittedName>
</protein>
<keyword evidence="5 7" id="KW-1133">Transmembrane helix</keyword>
<feature type="transmembrane region" description="Helical" evidence="7">
    <location>
        <begin position="502"/>
        <end position="521"/>
    </location>
</feature>
<keyword evidence="6 7" id="KW-0472">Membrane</keyword>
<reference evidence="9 10" key="1">
    <citation type="submission" date="2021-03" db="EMBL/GenBank/DDBJ databases">
        <title>Sequencing the genomes of 1000 actinobacteria strains.</title>
        <authorList>
            <person name="Klenk H.-P."/>
        </authorList>
    </citation>
    <scope>NUCLEOTIDE SEQUENCE [LARGE SCALE GENOMIC DNA]</scope>
    <source>
        <strain evidence="9 10">DSM 12936</strain>
    </source>
</reference>
<feature type="domain" description="SSD" evidence="8">
    <location>
        <begin position="531"/>
        <end position="659"/>
    </location>
</feature>
<evidence type="ECO:0000256" key="1">
    <source>
        <dbReference type="ARBA" id="ARBA00004651"/>
    </source>
</evidence>
<keyword evidence="10" id="KW-1185">Reference proteome</keyword>
<dbReference type="InterPro" id="IPR004869">
    <property type="entry name" value="MMPL_dom"/>
</dbReference>
<evidence type="ECO:0000256" key="6">
    <source>
        <dbReference type="ARBA" id="ARBA00023136"/>
    </source>
</evidence>
<evidence type="ECO:0000256" key="2">
    <source>
        <dbReference type="ARBA" id="ARBA00010157"/>
    </source>
</evidence>
<keyword evidence="3" id="KW-1003">Cell membrane</keyword>
<comment type="subcellular location">
    <subcellularLocation>
        <location evidence="1">Cell membrane</location>
        <topology evidence="1">Multi-pass membrane protein</topology>
    </subcellularLocation>
</comment>
<feature type="transmembrane region" description="Helical" evidence="7">
    <location>
        <begin position="528"/>
        <end position="548"/>
    </location>
</feature>
<sequence length="695" mass="70959">MTGRRSVWAVLALAVVASGLVIGLSPGLKVSDDPTAGLPASAQSTEVAQLQQQLPSGQLNPALVVYSRPGGTLSEADVAAVAAQGEALGALALDGRVSPPQVSPDGTAALVAIPLSGEVTGEENTERVAAIRDVVRAGLPDGVVAQVTGGAGFAADIAGAFAGADITLLATTAAVVALLLLITYRSPLLWVIPLAVVGTADRVVASLVGLVSQGGAIPFDESTTGIVSVLVFGAGTDYALLLIARYREELRRTEDRRQAMRDAIAGAGPAIAASGTTVVLALLTLLVAAFGGTRAIGVAGAIGIVVALVFGLVVLPAALVVCPRGLFWPLVPRVDPSGAVATGGRGWRQVGDATARRPWPVVVASVLLLAGLSAGTLSTGYGLSQEDTFRTRAESVDGLRTLAASFPAGAVSPVVVMTDPGAADAVVRAVEAVPGVAQVTPGESTDALAEVDVVIDAAPDTAASYDTVRAIRDAVVTADPDAVVGGSVAANLDARDASIRDLLLISPLILLVVVLVLVALLRAVVAPLVLILTVVLSFFAALGAGSLAFTHVFDFPALDYQVPLLAFLFLVALGVDYNIFLVSRAQEESVRLGTRRGIVEALALTGGVITSAGILLAAVFTVLGVLPVIVLTEIGIIVGLGVLLDTLLVRTVLVPALVHLLGDRFWWPRRLPRHLAVDEPAVDEPEDLEPRRALV</sequence>
<evidence type="ECO:0000256" key="4">
    <source>
        <dbReference type="ARBA" id="ARBA00022692"/>
    </source>
</evidence>
<evidence type="ECO:0000256" key="3">
    <source>
        <dbReference type="ARBA" id="ARBA00022475"/>
    </source>
</evidence>
<proteinExistence type="inferred from homology"/>
<dbReference type="InterPro" id="IPR000731">
    <property type="entry name" value="SSD"/>
</dbReference>
<dbReference type="SUPFAM" id="SSF82866">
    <property type="entry name" value="Multidrug efflux transporter AcrB transmembrane domain"/>
    <property type="match status" value="2"/>
</dbReference>